<dbReference type="RefSeq" id="WP_068498535.1">
    <property type="nucleotide sequence ID" value="NZ_LWQU01000122.1"/>
</dbReference>
<organism evidence="9 10">
    <name type="scientific">Magnetospirillum moscoviense</name>
    <dbReference type="NCBI Taxonomy" id="1437059"/>
    <lineage>
        <taxon>Bacteria</taxon>
        <taxon>Pseudomonadati</taxon>
        <taxon>Pseudomonadota</taxon>
        <taxon>Alphaproteobacteria</taxon>
        <taxon>Rhodospirillales</taxon>
        <taxon>Rhodospirillaceae</taxon>
        <taxon>Magnetospirillum</taxon>
    </lineage>
</organism>
<accession>A0A178MVH6</accession>
<protein>
    <submittedName>
        <fullName evidence="9">Transposon DNA-invertase</fullName>
    </submittedName>
</protein>
<dbReference type="Pfam" id="PF00239">
    <property type="entry name" value="Resolvase"/>
    <property type="match status" value="1"/>
</dbReference>
<dbReference type="SMART" id="SM00857">
    <property type="entry name" value="Resolvase"/>
    <property type="match status" value="1"/>
</dbReference>
<dbReference type="PANTHER" id="PTHR30461">
    <property type="entry name" value="DNA-INVERTASE FROM LAMBDOID PROPHAGE"/>
    <property type="match status" value="1"/>
</dbReference>
<dbReference type="GO" id="GO:0015074">
    <property type="term" value="P:DNA integration"/>
    <property type="evidence" value="ECO:0007669"/>
    <property type="project" value="UniProtKB-KW"/>
</dbReference>
<evidence type="ECO:0000256" key="1">
    <source>
        <dbReference type="ARBA" id="ARBA00009913"/>
    </source>
</evidence>
<feature type="active site" description="O-(5'-phospho-DNA)-serine intermediate" evidence="6 7">
    <location>
        <position position="9"/>
    </location>
</feature>
<evidence type="ECO:0000259" key="8">
    <source>
        <dbReference type="PROSITE" id="PS51736"/>
    </source>
</evidence>
<dbReference type="InterPro" id="IPR006119">
    <property type="entry name" value="Resolv_N"/>
</dbReference>
<dbReference type="GO" id="GO:0000150">
    <property type="term" value="F:DNA strand exchange activity"/>
    <property type="evidence" value="ECO:0007669"/>
    <property type="project" value="UniProtKB-KW"/>
</dbReference>
<comment type="caution">
    <text evidence="9">The sequence shown here is derived from an EMBL/GenBank/DDBJ whole genome shotgun (WGS) entry which is preliminary data.</text>
</comment>
<dbReference type="PROSITE" id="PS00398">
    <property type="entry name" value="RECOMBINASES_2"/>
    <property type="match status" value="1"/>
</dbReference>
<evidence type="ECO:0000256" key="4">
    <source>
        <dbReference type="ARBA" id="ARBA00023125"/>
    </source>
</evidence>
<dbReference type="SUPFAM" id="SSF53041">
    <property type="entry name" value="Resolvase-like"/>
    <property type="match status" value="1"/>
</dbReference>
<evidence type="ECO:0000256" key="3">
    <source>
        <dbReference type="ARBA" id="ARBA00023100"/>
    </source>
</evidence>
<evidence type="ECO:0000313" key="9">
    <source>
        <dbReference type="EMBL" id="OAN54162.1"/>
    </source>
</evidence>
<dbReference type="InterPro" id="IPR009057">
    <property type="entry name" value="Homeodomain-like_sf"/>
</dbReference>
<dbReference type="EMBL" id="LWQU01000122">
    <property type="protein sequence ID" value="OAN54162.1"/>
    <property type="molecule type" value="Genomic_DNA"/>
</dbReference>
<evidence type="ECO:0000256" key="6">
    <source>
        <dbReference type="PIRSR" id="PIRSR606118-50"/>
    </source>
</evidence>
<dbReference type="Gene3D" id="1.10.10.60">
    <property type="entry name" value="Homeodomain-like"/>
    <property type="match status" value="1"/>
</dbReference>
<evidence type="ECO:0000256" key="7">
    <source>
        <dbReference type="PROSITE-ProRule" id="PRU10137"/>
    </source>
</evidence>
<dbReference type="InterPro" id="IPR036162">
    <property type="entry name" value="Resolvase-like_N_sf"/>
</dbReference>
<evidence type="ECO:0000256" key="2">
    <source>
        <dbReference type="ARBA" id="ARBA00022908"/>
    </source>
</evidence>
<dbReference type="InterPro" id="IPR006120">
    <property type="entry name" value="Resolvase_HTH_dom"/>
</dbReference>
<keyword evidence="3" id="KW-0230">DNA invertase</keyword>
<dbReference type="Gene3D" id="3.40.50.1390">
    <property type="entry name" value="Resolvase, N-terminal catalytic domain"/>
    <property type="match status" value="1"/>
</dbReference>
<proteinExistence type="inferred from homology"/>
<comment type="similarity">
    <text evidence="1">Belongs to the site-specific recombinase resolvase family.</text>
</comment>
<dbReference type="Pfam" id="PF02796">
    <property type="entry name" value="HTH_7"/>
    <property type="match status" value="1"/>
</dbReference>
<dbReference type="Proteomes" id="UP000078543">
    <property type="component" value="Unassembled WGS sequence"/>
</dbReference>
<keyword evidence="5" id="KW-0233">DNA recombination</keyword>
<dbReference type="SUPFAM" id="SSF46689">
    <property type="entry name" value="Homeodomain-like"/>
    <property type="match status" value="1"/>
</dbReference>
<name>A0A178MVH6_9PROT</name>
<evidence type="ECO:0000256" key="5">
    <source>
        <dbReference type="ARBA" id="ARBA00023172"/>
    </source>
</evidence>
<dbReference type="InterPro" id="IPR050639">
    <property type="entry name" value="SSR_resolvase"/>
</dbReference>
<dbReference type="PANTHER" id="PTHR30461:SF2">
    <property type="entry name" value="SERINE RECOMBINASE PINE-RELATED"/>
    <property type="match status" value="1"/>
</dbReference>
<dbReference type="CDD" id="cd03768">
    <property type="entry name" value="SR_ResInv"/>
    <property type="match status" value="1"/>
</dbReference>
<gene>
    <name evidence="9" type="ORF">A6A05_08915</name>
</gene>
<keyword evidence="4" id="KW-0238">DNA-binding</keyword>
<dbReference type="InterPro" id="IPR006118">
    <property type="entry name" value="Recombinase_CS"/>
</dbReference>
<dbReference type="GO" id="GO:0003677">
    <property type="term" value="F:DNA binding"/>
    <property type="evidence" value="ECO:0007669"/>
    <property type="project" value="UniProtKB-KW"/>
</dbReference>
<sequence>MLIGYARVSTDDQNLHLQHDALLTAGCEKTYEDRKSGAKADRPGLNTALEVARAGDTLVVWRLDRLGRSRKDLIRLVETLEAKGVGLRSLQEAIDTTSSGGRLVFHLFGALAEFERNLVRDRTAAGLAAARARGRVGGRRKQLDPEKRRLAVQLYTEKKHTVVEICRLMGISKPTLYSYVAEANG</sequence>
<evidence type="ECO:0000313" key="10">
    <source>
        <dbReference type="Proteomes" id="UP000078543"/>
    </source>
</evidence>
<dbReference type="PROSITE" id="PS00397">
    <property type="entry name" value="RECOMBINASES_1"/>
    <property type="match status" value="1"/>
</dbReference>
<keyword evidence="10" id="KW-1185">Reference proteome</keyword>
<feature type="domain" description="Resolvase/invertase-type recombinase catalytic" evidence="8">
    <location>
        <begin position="1"/>
        <end position="134"/>
    </location>
</feature>
<dbReference type="FunFam" id="3.40.50.1390:FF:000001">
    <property type="entry name" value="DNA recombinase"/>
    <property type="match status" value="1"/>
</dbReference>
<dbReference type="STRING" id="1437059.A6A05_08915"/>
<reference evidence="9 10" key="1">
    <citation type="submission" date="2016-04" db="EMBL/GenBank/DDBJ databases">
        <title>Draft genome sequence of freshwater magnetotactic bacteria Magnetospirillum marisnigri SP-1 and Magnetospirillum moscoviense BB-1.</title>
        <authorList>
            <person name="Koziaeva V."/>
            <person name="Dziuba M.V."/>
            <person name="Ivanov T.M."/>
            <person name="Kuznetsov B."/>
            <person name="Grouzdev D.S."/>
        </authorList>
    </citation>
    <scope>NUCLEOTIDE SEQUENCE [LARGE SCALE GENOMIC DNA]</scope>
    <source>
        <strain evidence="9 10">BB-1</strain>
    </source>
</reference>
<dbReference type="OrthoDB" id="9800103at2"/>
<keyword evidence="2" id="KW-0229">DNA integration</keyword>
<dbReference type="PROSITE" id="PS51736">
    <property type="entry name" value="RECOMBINASES_3"/>
    <property type="match status" value="1"/>
</dbReference>
<dbReference type="AlphaFoldDB" id="A0A178MVH6"/>